<sequence>MLRLCNYFSSKSNLFLGADY</sequence>
<dbReference type="EMBL" id="GBRH01167908">
    <property type="protein sequence ID" value="JAE29988.1"/>
    <property type="molecule type" value="Transcribed_RNA"/>
</dbReference>
<organism evidence="1">
    <name type="scientific">Arundo donax</name>
    <name type="common">Giant reed</name>
    <name type="synonym">Donax arundinaceus</name>
    <dbReference type="NCBI Taxonomy" id="35708"/>
    <lineage>
        <taxon>Eukaryota</taxon>
        <taxon>Viridiplantae</taxon>
        <taxon>Streptophyta</taxon>
        <taxon>Embryophyta</taxon>
        <taxon>Tracheophyta</taxon>
        <taxon>Spermatophyta</taxon>
        <taxon>Magnoliopsida</taxon>
        <taxon>Liliopsida</taxon>
        <taxon>Poales</taxon>
        <taxon>Poaceae</taxon>
        <taxon>PACMAD clade</taxon>
        <taxon>Arundinoideae</taxon>
        <taxon>Arundineae</taxon>
        <taxon>Arundo</taxon>
    </lineage>
</organism>
<reference evidence="1" key="1">
    <citation type="submission" date="2014-09" db="EMBL/GenBank/DDBJ databases">
        <authorList>
            <person name="Magalhaes I.L.F."/>
            <person name="Oliveira U."/>
            <person name="Santos F.R."/>
            <person name="Vidigal T.H.D.A."/>
            <person name="Brescovit A.D."/>
            <person name="Santos A.J."/>
        </authorList>
    </citation>
    <scope>NUCLEOTIDE SEQUENCE</scope>
    <source>
        <tissue evidence="1">Shoot tissue taken approximately 20 cm above the soil surface</tissue>
    </source>
</reference>
<proteinExistence type="predicted"/>
<reference evidence="1" key="2">
    <citation type="journal article" date="2015" name="Data Brief">
        <title>Shoot transcriptome of the giant reed, Arundo donax.</title>
        <authorList>
            <person name="Barrero R.A."/>
            <person name="Guerrero F.D."/>
            <person name="Moolhuijzen P."/>
            <person name="Goolsby J.A."/>
            <person name="Tidwell J."/>
            <person name="Bellgard S.E."/>
            <person name="Bellgard M.I."/>
        </authorList>
    </citation>
    <scope>NUCLEOTIDE SEQUENCE</scope>
    <source>
        <tissue evidence="1">Shoot tissue taken approximately 20 cm above the soil surface</tissue>
    </source>
</reference>
<accession>A0A0A9HAS0</accession>
<evidence type="ECO:0000313" key="1">
    <source>
        <dbReference type="EMBL" id="JAE29988.1"/>
    </source>
</evidence>
<protein>
    <submittedName>
        <fullName evidence="1">Uncharacterized protein</fullName>
    </submittedName>
</protein>
<dbReference type="AlphaFoldDB" id="A0A0A9HAS0"/>
<name>A0A0A9HAS0_ARUDO</name>